<dbReference type="Proteomes" id="UP001314181">
    <property type="component" value="Unassembled WGS sequence"/>
</dbReference>
<dbReference type="RefSeq" id="WP_338364749.1">
    <property type="nucleotide sequence ID" value="NZ_CAWVOK010000033.1"/>
</dbReference>
<evidence type="ECO:0000313" key="2">
    <source>
        <dbReference type="Proteomes" id="UP001314181"/>
    </source>
</evidence>
<proteinExistence type="predicted"/>
<dbReference type="EMBL" id="CAWVOK010000033">
    <property type="protein sequence ID" value="CAK8163498.1"/>
    <property type="molecule type" value="Genomic_DNA"/>
</dbReference>
<sequence length="184" mass="21701">MMFFNKQHQIKQDIRRFVLRLVMAIFSSMHKTWIVFSKEYLNTLRDDIDAYIETLNMKIYIISILAVENRDFDGVLQKMQNCKKLMMQVKYSCFLYKKDSISVRNIKDKISKIHRDMSINKIKFHTAMQIYKQSISSINDSDYLLYSHAKKLYSPSTGLSFTAVAPELKMNNSTLKARNSKIRS</sequence>
<evidence type="ECO:0000313" key="1">
    <source>
        <dbReference type="EMBL" id="CAK8163498.1"/>
    </source>
</evidence>
<organism evidence="1 2">
    <name type="scientific">Candidatus Xenohaliotis californiensis</name>
    <dbReference type="NCBI Taxonomy" id="84677"/>
    <lineage>
        <taxon>Bacteria</taxon>
        <taxon>Pseudomonadati</taxon>
        <taxon>Pseudomonadota</taxon>
        <taxon>Alphaproteobacteria</taxon>
        <taxon>Rickettsiales</taxon>
        <taxon>Anaplasmataceae</taxon>
        <taxon>Candidatus Xenohaliotis</taxon>
    </lineage>
</organism>
<keyword evidence="2" id="KW-1185">Reference proteome</keyword>
<protein>
    <submittedName>
        <fullName evidence="1">Uncharacterized protein</fullName>
    </submittedName>
</protein>
<reference evidence="1 2" key="1">
    <citation type="submission" date="2024-01" db="EMBL/GenBank/DDBJ databases">
        <authorList>
            <person name="Kunselman E."/>
        </authorList>
    </citation>
    <scope>NUCLEOTIDE SEQUENCE [LARGE SCALE GENOMIC DNA]</scope>
    <source>
        <strain evidence="1">2 abalone samples</strain>
    </source>
</reference>
<accession>A0ABP0EU11</accession>
<comment type="caution">
    <text evidence="1">The sequence shown here is derived from an EMBL/GenBank/DDBJ whole genome shotgun (WGS) entry which is preliminary data.</text>
</comment>
<gene>
    <name evidence="1" type="ORF">CAXC1_70022</name>
</gene>
<name>A0ABP0EU11_9RICK</name>